<dbReference type="GO" id="GO:0005886">
    <property type="term" value="C:plasma membrane"/>
    <property type="evidence" value="ECO:0007669"/>
    <property type="project" value="TreeGrafter"/>
</dbReference>
<dbReference type="SMART" id="SM00823">
    <property type="entry name" value="PKS_PP"/>
    <property type="match status" value="1"/>
</dbReference>
<dbReference type="SUPFAM" id="SSF56801">
    <property type="entry name" value="Acetyl-CoA synthetase-like"/>
    <property type="match status" value="1"/>
</dbReference>
<dbReference type="InterPro" id="IPR009081">
    <property type="entry name" value="PP-bd_ACP"/>
</dbReference>
<dbReference type="InterPro" id="IPR000873">
    <property type="entry name" value="AMP-dep_synth/lig_dom"/>
</dbReference>
<dbReference type="SUPFAM" id="SSF51735">
    <property type="entry name" value="NAD(P)-binding Rossmann-fold domains"/>
    <property type="match status" value="2"/>
</dbReference>
<protein>
    <recommendedName>
        <fullName evidence="5">Carrier domain-containing protein</fullName>
    </recommendedName>
</protein>
<accession>A0A2N4U8D9</accession>
<keyword evidence="2" id="KW-0596">Phosphopantetheine</keyword>
<evidence type="ECO:0000256" key="3">
    <source>
        <dbReference type="ARBA" id="ARBA00022553"/>
    </source>
</evidence>
<dbReference type="EMBL" id="PDNW01000002">
    <property type="protein sequence ID" value="PLC51292.1"/>
    <property type="molecule type" value="Genomic_DNA"/>
</dbReference>
<dbReference type="OrthoDB" id="8826085at2"/>
<dbReference type="Pfam" id="PF08659">
    <property type="entry name" value="KR"/>
    <property type="match status" value="1"/>
</dbReference>
<name>A0A2N4U8D9_9BURK</name>
<dbReference type="PROSITE" id="PS00455">
    <property type="entry name" value="AMP_BINDING"/>
    <property type="match status" value="1"/>
</dbReference>
<dbReference type="Gene3D" id="3.40.50.12780">
    <property type="entry name" value="N-terminal domain of ligase-like"/>
    <property type="match status" value="1"/>
</dbReference>
<dbReference type="SUPFAM" id="SSF47336">
    <property type="entry name" value="ACP-like"/>
    <property type="match status" value="1"/>
</dbReference>
<gene>
    <name evidence="6" type="ORF">CR159_03420</name>
</gene>
<dbReference type="Pfam" id="PF00550">
    <property type="entry name" value="PP-binding"/>
    <property type="match status" value="1"/>
</dbReference>
<dbReference type="InterPro" id="IPR013968">
    <property type="entry name" value="PKS_KR"/>
</dbReference>
<feature type="domain" description="Carrier" evidence="5">
    <location>
        <begin position="1167"/>
        <end position="1243"/>
    </location>
</feature>
<comment type="similarity">
    <text evidence="1">Belongs to the ATP-dependent AMP-binding enzyme family.</text>
</comment>
<dbReference type="Pfam" id="PF00501">
    <property type="entry name" value="AMP-binding"/>
    <property type="match status" value="1"/>
</dbReference>
<keyword evidence="3" id="KW-0597">Phosphoprotein</keyword>
<evidence type="ECO:0000259" key="5">
    <source>
        <dbReference type="PROSITE" id="PS50075"/>
    </source>
</evidence>
<dbReference type="RefSeq" id="WP_102072610.1">
    <property type="nucleotide sequence ID" value="NZ_PDNW01000002.1"/>
</dbReference>
<organism evidence="6 7">
    <name type="scientific">Pollutimonas subterranea</name>
    <dbReference type="NCBI Taxonomy" id="2045210"/>
    <lineage>
        <taxon>Bacteria</taxon>
        <taxon>Pseudomonadati</taxon>
        <taxon>Pseudomonadota</taxon>
        <taxon>Betaproteobacteria</taxon>
        <taxon>Burkholderiales</taxon>
        <taxon>Alcaligenaceae</taxon>
        <taxon>Pollutimonas</taxon>
    </lineage>
</organism>
<dbReference type="GO" id="GO:0031177">
    <property type="term" value="F:phosphopantetheine binding"/>
    <property type="evidence" value="ECO:0007669"/>
    <property type="project" value="InterPro"/>
</dbReference>
<dbReference type="SMART" id="SM00822">
    <property type="entry name" value="PKS_KR"/>
    <property type="match status" value="1"/>
</dbReference>
<evidence type="ECO:0000313" key="7">
    <source>
        <dbReference type="Proteomes" id="UP000234190"/>
    </source>
</evidence>
<proteinExistence type="inferred from homology"/>
<dbReference type="InterPro" id="IPR042099">
    <property type="entry name" value="ANL_N_sf"/>
</dbReference>
<comment type="caution">
    <text evidence="6">The sequence shown here is derived from an EMBL/GenBank/DDBJ whole genome shotgun (WGS) entry which is preliminary data.</text>
</comment>
<dbReference type="PANTHER" id="PTHR22754:SF32">
    <property type="entry name" value="DISCO-INTERACTING PROTEIN 2"/>
    <property type="match status" value="1"/>
</dbReference>
<dbReference type="InterPro" id="IPR036291">
    <property type="entry name" value="NAD(P)-bd_dom_sf"/>
</dbReference>
<evidence type="ECO:0000256" key="2">
    <source>
        <dbReference type="ARBA" id="ARBA00022450"/>
    </source>
</evidence>
<dbReference type="AlphaFoldDB" id="A0A2N4U8D9"/>
<keyword evidence="7" id="KW-1185">Reference proteome</keyword>
<dbReference type="Gene3D" id="3.30.300.30">
    <property type="match status" value="1"/>
</dbReference>
<dbReference type="Gene3D" id="3.40.50.720">
    <property type="entry name" value="NAD(P)-binding Rossmann-like Domain"/>
    <property type="match status" value="1"/>
</dbReference>
<dbReference type="InterPro" id="IPR036736">
    <property type="entry name" value="ACP-like_sf"/>
</dbReference>
<dbReference type="InterPro" id="IPR020845">
    <property type="entry name" value="AMP-binding_CS"/>
</dbReference>
<dbReference type="GO" id="GO:0070566">
    <property type="term" value="F:adenylyltransferase activity"/>
    <property type="evidence" value="ECO:0007669"/>
    <property type="project" value="TreeGrafter"/>
</dbReference>
<dbReference type="InterPro" id="IPR057326">
    <property type="entry name" value="KR_dom"/>
</dbReference>
<dbReference type="PROSITE" id="PS50075">
    <property type="entry name" value="CARRIER"/>
    <property type="match status" value="1"/>
</dbReference>
<dbReference type="InterPro" id="IPR020806">
    <property type="entry name" value="PKS_PP-bd"/>
</dbReference>
<sequence length="1272" mass="134997">MFSPNTSADRPGSVNASLLQARLEQQPGIHAVTAATVKIHGQDKTVFWLSGPGSLALSANPPQWVGPGVQLLAVTQAPTPHETATLPVWTPAALEHAEATVRRETSDPTARLVMQSPIGSLVAIPGHDSPADTAASDSTKPLPSIIGRSRGKIPALSDGGPQHWPEGFPRDCVEALTRAATSDAQAVIYQPDGQITRIPYAALQHEALRVLAGLQQSGLKAGDTLLVASNKADVLLTGLWASILGGIYASAIELPDPQADSAAYHRLEAVCAVLNNAPLLLDAQAAAQRAHLPAIQVRRLLTLEALRQAPAAQARVHCADPHDTALIILTSGSTGVPKGVMQSHRAILGMVAGVLQQNCQAGPDDVMLNWMPRDHVGAMVFVFLAAAILRVRQVHADTAYVLGQPERWLQLINDEKISITWSPNFVYELLARAARATKIRYDLTSLRRIFNGGEAVNEQALLSSLHDLERHGLDPAAMIPSFGMSETCSAITMGQLGNTIGAFTSMGPPVPGCRIRITNDHNQPLTEGELGNIQIESSQLLTRYFGLPESLSRIENSSWFDTGDIGFLANSELYLTGRIKDTLNVRGVTLFAHELENSLIRIPGIDPVCLAVTPVQPAGSSTEQIAVFFSTYPETGVCNVPALSAVLASVHEILRSAHAVATHYVIPLAPCEFPRTPIGKIIKKELRQRLESGHYDAALQRARRLTAPAAHQAALHRRRWVKLPTPTVPGAVPAANTRILVMTADSGVNDVLETLQSNPERQTLLLDIRPLLASGTGASGLAYNLLQDINRAVVAQPSISAPIQVLAHSCLHLGPEDLLDLEAAMLPGLIHSFNLAASDWRWALVDLRPNAPGSAAIALQGSGYAPIVALRQNVFLIEHFDTVDPDTSSFKPAPGLWLLIGGLGGVGDQCAQALQELGAGLLICGSTPQDALPDSKRQRLASQAAHGPVRYVAAADIESLLSEVAAAEQAMAMPLRGVIHSAGLDLGGHERWEDDAFQRSLAVAHGRLAQLDTLLRARPGTQCVVIASITGMAGGRLGSYAAQQSALISLTQRLPAVSMPTVLAFSAWNNIGLSHNRTSPSLLANDGLLVISPAIGRRVLTWALHHPGGVFSIGLNDRHPLHAWRVPQALTPLLEPAIHALRGGAICAPDGQGHLHWLPILHASTASAGLDPAATCIAGFIALALDQATIDVHDDFFLIGGDSISASRLAAQLSEWFFTDVPAAAVFQHPTANGLAGYLRIQVDEPELFATVIAHLDQMLDGANAGVGALDS</sequence>
<evidence type="ECO:0000313" key="6">
    <source>
        <dbReference type="EMBL" id="PLC51292.1"/>
    </source>
</evidence>
<feature type="region of interest" description="Disordered" evidence="4">
    <location>
        <begin position="128"/>
        <end position="147"/>
    </location>
</feature>
<dbReference type="Gene3D" id="1.10.1200.10">
    <property type="entry name" value="ACP-like"/>
    <property type="match status" value="1"/>
</dbReference>
<dbReference type="Proteomes" id="UP000234190">
    <property type="component" value="Unassembled WGS sequence"/>
</dbReference>
<reference evidence="6 7" key="1">
    <citation type="submission" date="2017-10" db="EMBL/GenBank/DDBJ databases">
        <title>Two draft genome sequences of Pusillimonas sp. strains isolated from a nitrate- and radionuclide-contaminated groundwater in Russia.</title>
        <authorList>
            <person name="Grouzdev D.S."/>
            <person name="Tourova T.P."/>
            <person name="Goeva M.A."/>
            <person name="Babich T.L."/>
            <person name="Sokolova D.S."/>
            <person name="Abdullin R."/>
            <person name="Poltaraus A.B."/>
            <person name="Toshchakov S.V."/>
            <person name="Nazina T.N."/>
        </authorList>
    </citation>
    <scope>NUCLEOTIDE SEQUENCE [LARGE SCALE GENOMIC DNA]</scope>
    <source>
        <strain evidence="6 7">JR1/69-3-13</strain>
    </source>
</reference>
<dbReference type="InterPro" id="IPR045851">
    <property type="entry name" value="AMP-bd_C_sf"/>
</dbReference>
<dbReference type="GO" id="GO:0006633">
    <property type="term" value="P:fatty acid biosynthetic process"/>
    <property type="evidence" value="ECO:0007669"/>
    <property type="project" value="TreeGrafter"/>
</dbReference>
<evidence type="ECO:0000256" key="4">
    <source>
        <dbReference type="SAM" id="MobiDB-lite"/>
    </source>
</evidence>
<dbReference type="PANTHER" id="PTHR22754">
    <property type="entry name" value="DISCO-INTERACTING PROTEIN 2 DIP2 -RELATED"/>
    <property type="match status" value="1"/>
</dbReference>
<evidence type="ECO:0000256" key="1">
    <source>
        <dbReference type="ARBA" id="ARBA00006432"/>
    </source>
</evidence>